<sequence length="324" mass="36411">MTELYSVLSRRVLQEDLRRHEQKLAYERDRQSLLCLIIDSCEHRHGVQKEKPMEKGISFPHPAPAATTDEKKHGPGRHAPSEWPSCGKECSGSTTLTGKPARSGNAARDGVPGGAAAPGNSTRTMARRVERRLQRSSQYTRDSDEELTFHPKILPASARIAQEKRRKENTVGMPAGEYLLLRAKAVEYYKKQKQEEAKEACSSPAITHKARQANSSASISDRLYAHAIGQQVNVACGERRPRRDVCADGEILSFHPLISERAARMTRESGRGVYDDLYDDRLRRQLQRQHSEAESLPSFHPVVDKVSKEIVRGMFEAVEMESLE</sequence>
<organism evidence="2">
    <name type="scientific">Trypanosoma congolense (strain IL3000)</name>
    <dbReference type="NCBI Taxonomy" id="1068625"/>
    <lineage>
        <taxon>Eukaryota</taxon>
        <taxon>Discoba</taxon>
        <taxon>Euglenozoa</taxon>
        <taxon>Kinetoplastea</taxon>
        <taxon>Metakinetoplastina</taxon>
        <taxon>Trypanosomatida</taxon>
        <taxon>Trypanosomatidae</taxon>
        <taxon>Trypanosoma</taxon>
        <taxon>Nannomonas</taxon>
    </lineage>
</organism>
<dbReference type="AlphaFoldDB" id="G0V0A8"/>
<gene>
    <name evidence="2" type="ORF">TCIL3000_11_4840</name>
</gene>
<proteinExistence type="predicted"/>
<feature type="region of interest" description="Disordered" evidence="1">
    <location>
        <begin position="51"/>
        <end position="125"/>
    </location>
</feature>
<dbReference type="EMBL" id="HE575324">
    <property type="protein sequence ID" value="CCC95078.1"/>
    <property type="molecule type" value="Genomic_DNA"/>
</dbReference>
<dbReference type="VEuPathDB" id="TriTrypDB:TcIL3000.11.4840"/>
<accession>G0V0A8</accession>
<name>G0V0A8_TRYCI</name>
<protein>
    <submittedName>
        <fullName evidence="2">Uncharacterized protein</fullName>
    </submittedName>
</protein>
<reference evidence="2" key="1">
    <citation type="journal article" date="2012" name="Proc. Natl. Acad. Sci. U.S.A.">
        <title>Antigenic diversity is generated by distinct evolutionary mechanisms in African trypanosome species.</title>
        <authorList>
            <person name="Jackson A.P."/>
            <person name="Berry A."/>
            <person name="Aslett M."/>
            <person name="Allison H.C."/>
            <person name="Burton P."/>
            <person name="Vavrova-Anderson J."/>
            <person name="Brown R."/>
            <person name="Browne H."/>
            <person name="Corton N."/>
            <person name="Hauser H."/>
            <person name="Gamble J."/>
            <person name="Gilderthorp R."/>
            <person name="Marcello L."/>
            <person name="McQuillan J."/>
            <person name="Otto T.D."/>
            <person name="Quail M.A."/>
            <person name="Sanders M.J."/>
            <person name="van Tonder A."/>
            <person name="Ginger M.L."/>
            <person name="Field M.C."/>
            <person name="Barry J.D."/>
            <person name="Hertz-Fowler C."/>
            <person name="Berriman M."/>
        </authorList>
    </citation>
    <scope>NUCLEOTIDE SEQUENCE</scope>
    <source>
        <strain evidence="2">IL3000</strain>
    </source>
</reference>
<evidence type="ECO:0000256" key="1">
    <source>
        <dbReference type="SAM" id="MobiDB-lite"/>
    </source>
</evidence>
<evidence type="ECO:0000313" key="2">
    <source>
        <dbReference type="EMBL" id="CCC95078.1"/>
    </source>
</evidence>